<dbReference type="AlphaFoldDB" id="A0A5N5UH01"/>
<dbReference type="SUPFAM" id="SSF53448">
    <property type="entry name" value="Nucleotide-diphospho-sugar transferases"/>
    <property type="match status" value="1"/>
</dbReference>
<keyword evidence="5" id="KW-1133">Transmembrane helix</keyword>
<dbReference type="Pfam" id="PF00535">
    <property type="entry name" value="Glycos_transf_2"/>
    <property type="match status" value="1"/>
</dbReference>
<dbReference type="InterPro" id="IPR001173">
    <property type="entry name" value="Glyco_trans_2-like"/>
</dbReference>
<evidence type="ECO:0000256" key="4">
    <source>
        <dbReference type="SAM" id="MobiDB-lite"/>
    </source>
</evidence>
<gene>
    <name evidence="7" type="ORF">DMP03_00995</name>
</gene>
<dbReference type="Proteomes" id="UP000326302">
    <property type="component" value="Unassembled WGS sequence"/>
</dbReference>
<feature type="transmembrane region" description="Helical" evidence="5">
    <location>
        <begin position="294"/>
        <end position="311"/>
    </location>
</feature>
<keyword evidence="5" id="KW-0812">Transmembrane</keyword>
<accession>A0A5N5UH01</accession>
<evidence type="ECO:0000256" key="2">
    <source>
        <dbReference type="ARBA" id="ARBA00022676"/>
    </source>
</evidence>
<comment type="similarity">
    <text evidence="1">Belongs to the glycosyltransferase 2 family.</text>
</comment>
<dbReference type="Gene3D" id="3.90.550.10">
    <property type="entry name" value="Spore Coat Polysaccharide Biosynthesis Protein SpsA, Chain A"/>
    <property type="match status" value="1"/>
</dbReference>
<evidence type="ECO:0000313" key="7">
    <source>
        <dbReference type="EMBL" id="KAB7517974.1"/>
    </source>
</evidence>
<proteinExistence type="inferred from homology"/>
<keyword evidence="2" id="KW-0328">Glycosyltransferase</keyword>
<name>A0A5N5UH01_9EURY</name>
<dbReference type="InterPro" id="IPR029044">
    <property type="entry name" value="Nucleotide-diphossugar_trans"/>
</dbReference>
<protein>
    <submittedName>
        <fullName evidence="7">Glycosyltransferase</fullName>
    </submittedName>
</protein>
<feature type="region of interest" description="Disordered" evidence="4">
    <location>
        <begin position="337"/>
        <end position="361"/>
    </location>
</feature>
<comment type="caution">
    <text evidence="7">The sequence shown here is derived from an EMBL/GenBank/DDBJ whole genome shotgun (WGS) entry which is preliminary data.</text>
</comment>
<feature type="compositionally biased region" description="Basic and acidic residues" evidence="4">
    <location>
        <begin position="339"/>
        <end position="354"/>
    </location>
</feature>
<evidence type="ECO:0000256" key="1">
    <source>
        <dbReference type="ARBA" id="ARBA00006739"/>
    </source>
</evidence>
<keyword evidence="5" id="KW-0472">Membrane</keyword>
<sequence length="361" mass="41236">MGGSSFHLLYVSCLAWGFETTYKRIWKSSAIVSNNAGTISNEKQSDQPEVAVIILNWNNYEDTKSCIESSFKQSYSNHTIYIVDNGSQDGSGSRLAREYPDCEFIHNSSNLGFSAGVNKGIIAAKDKSDYILLMNNDCDFRYANCLQQAVDLAENRSDAGIVGGKIYYDRTKKIWSACGEIDWTRGRGIHYGHDELDTGRYDNIEQVGFVSGALMLISSDVVDDVGLLPEEYFFGAEEWDYSVQVNRSEYNLYRCPGFVVDHEVGASHKTFDQRFIYNTYRNKLLFQRRNLPKYYWAIWYLIFRVYSLTLLRRKLKQRIKQSDESADVSEVMNAVNTAIKDDNPTSPSVKKEDVEQFGSLR</sequence>
<dbReference type="PANTHER" id="PTHR43179:SF12">
    <property type="entry name" value="GALACTOFURANOSYLTRANSFERASE GLFT2"/>
    <property type="match status" value="1"/>
</dbReference>
<organism evidence="7 8">
    <name type="scientific">Halosegnis rubeus</name>
    <dbReference type="NCBI Taxonomy" id="2212850"/>
    <lineage>
        <taxon>Archaea</taxon>
        <taxon>Methanobacteriati</taxon>
        <taxon>Methanobacteriota</taxon>
        <taxon>Stenosarchaea group</taxon>
        <taxon>Halobacteria</taxon>
        <taxon>Halobacteriales</taxon>
        <taxon>Natronomonadaceae</taxon>
        <taxon>Halosegnis</taxon>
    </lineage>
</organism>
<reference evidence="7 8" key="1">
    <citation type="submission" date="2019-10" db="EMBL/GenBank/DDBJ databases">
        <title>Unraveling microbial dark matter from salterns through culturing: the case of the genus Halosegnis.</title>
        <authorList>
            <person name="Duran-Viseras A."/>
            <person name="Andrei A.-S."/>
            <person name="Vera-Gargallo B."/>
            <person name="Ghai R."/>
            <person name="Sanchez-Porro C."/>
            <person name="Ventosa A."/>
        </authorList>
    </citation>
    <scope>NUCLEOTIDE SEQUENCE [LARGE SCALE GENOMIC DNA]</scope>
    <source>
        <strain evidence="7 8">F17-44</strain>
    </source>
</reference>
<evidence type="ECO:0000256" key="5">
    <source>
        <dbReference type="SAM" id="Phobius"/>
    </source>
</evidence>
<dbReference type="PANTHER" id="PTHR43179">
    <property type="entry name" value="RHAMNOSYLTRANSFERASE WBBL"/>
    <property type="match status" value="1"/>
</dbReference>
<evidence type="ECO:0000313" key="8">
    <source>
        <dbReference type="Proteomes" id="UP000326302"/>
    </source>
</evidence>
<dbReference type="EMBL" id="QJOW01000001">
    <property type="protein sequence ID" value="KAB7517974.1"/>
    <property type="molecule type" value="Genomic_DNA"/>
</dbReference>
<keyword evidence="3 7" id="KW-0808">Transferase</keyword>
<dbReference type="GO" id="GO:0016757">
    <property type="term" value="F:glycosyltransferase activity"/>
    <property type="evidence" value="ECO:0007669"/>
    <property type="project" value="UniProtKB-KW"/>
</dbReference>
<dbReference type="CDD" id="cd04186">
    <property type="entry name" value="GT_2_like_c"/>
    <property type="match status" value="1"/>
</dbReference>
<evidence type="ECO:0000259" key="6">
    <source>
        <dbReference type="Pfam" id="PF00535"/>
    </source>
</evidence>
<feature type="domain" description="Glycosyltransferase 2-like" evidence="6">
    <location>
        <begin position="52"/>
        <end position="181"/>
    </location>
</feature>
<evidence type="ECO:0000256" key="3">
    <source>
        <dbReference type="ARBA" id="ARBA00022679"/>
    </source>
</evidence>